<dbReference type="PANTHER" id="PTHR15138">
    <property type="entry name" value="TRANSCRIPTION INITIATION FACTOR TFIID SUBUNIT 4"/>
    <property type="match status" value="1"/>
</dbReference>
<sequence length="636" mass="71007">FLAMTSSPSPFSNTSKFQVLPTPTTLLFTQPVNNNITINNIGNVAQNIRQTNTQNGTYIHHQQQQQQQQQQQSMSSGTITTPTNIVRLNQTSLAQNQFGSQTIWTNNPSQPSQKIQYSMPIQKEISSPVIQQQSSILPAKLVTQPVVRQTVTAQQAPKFTDAQINDFVAKCRTFLTTLLKLAEKQAPEKLPMVRSCIQDLLDGTIDPESFTQRLHTLYKSQPHTSLVPFFKLALPHMRQMVKNTFGRPITIELLEKLNLPSSKSIPTATAAITPTTTSRVVVNPSLLTQQSTSGIQQPLLYTTVQPQQKINLLQQTSQSGLFSSTASLLGQQQQLQQQARAQINITGIRPIVASVSPSSNTNLLSGQQQIQPVSQTIIQPSDSILQRTFLSPSATHPQPQIITVNHQSIRTEIVTSQSTSLINTTSFQQPQTQIQIQPKITIKHDDESTDDIHGNNGLLTAAAAPADDRHTRHIAHDSRLLPASILRRHFDHLIKKDKRSEGGHVTIHDDSVLALISHATEERLKYIIEQIKSTSQLRGTISTQSQQANNDSEDINQKQAETIHIDGLVHKRKFEENTKRDSKVTGRNSSALNLNKKFKLKRHPCRANIRDLIIIMENDKHLQRSSLLFKALDKYS</sequence>
<reference evidence="7" key="1">
    <citation type="submission" date="2021-02" db="EMBL/GenBank/DDBJ databases">
        <authorList>
            <person name="Nowell W R."/>
        </authorList>
    </citation>
    <scope>NUCLEOTIDE SEQUENCE</scope>
</reference>
<keyword evidence="2" id="KW-0805">Transcription regulation</keyword>
<dbReference type="Gene3D" id="1.20.120.1110">
    <property type="entry name" value="TAFH/NHR1 domain"/>
    <property type="match status" value="1"/>
</dbReference>
<feature type="non-terminal residue" evidence="7">
    <location>
        <position position="1"/>
    </location>
</feature>
<dbReference type="SMART" id="SM00549">
    <property type="entry name" value="TAFH"/>
    <property type="match status" value="1"/>
</dbReference>
<evidence type="ECO:0000256" key="4">
    <source>
        <dbReference type="ARBA" id="ARBA00023242"/>
    </source>
</evidence>
<evidence type="ECO:0000256" key="3">
    <source>
        <dbReference type="ARBA" id="ARBA00023163"/>
    </source>
</evidence>
<gene>
    <name evidence="7" type="ORF">UJA718_LOCUS13094</name>
</gene>
<dbReference type="GO" id="GO:0016251">
    <property type="term" value="F:RNA polymerase II general transcription initiation factor activity"/>
    <property type="evidence" value="ECO:0007669"/>
    <property type="project" value="TreeGrafter"/>
</dbReference>
<dbReference type="Proteomes" id="UP000663873">
    <property type="component" value="Unassembled WGS sequence"/>
</dbReference>
<comment type="caution">
    <text evidence="7">The sequence shown here is derived from an EMBL/GenBank/DDBJ whole genome shotgun (WGS) entry which is preliminary data.</text>
</comment>
<feature type="domain" description="TAFH" evidence="6">
    <location>
        <begin position="165"/>
        <end position="260"/>
    </location>
</feature>
<feature type="compositionally biased region" description="Low complexity" evidence="5">
    <location>
        <begin position="62"/>
        <end position="72"/>
    </location>
</feature>
<organism evidence="7 8">
    <name type="scientific">Rotaria socialis</name>
    <dbReference type="NCBI Taxonomy" id="392032"/>
    <lineage>
        <taxon>Eukaryota</taxon>
        <taxon>Metazoa</taxon>
        <taxon>Spiralia</taxon>
        <taxon>Gnathifera</taxon>
        <taxon>Rotifera</taxon>
        <taxon>Eurotatoria</taxon>
        <taxon>Bdelloidea</taxon>
        <taxon>Philodinida</taxon>
        <taxon>Philodinidae</taxon>
        <taxon>Rotaria</taxon>
    </lineage>
</organism>
<proteinExistence type="predicted"/>
<keyword evidence="3" id="KW-0804">Transcription</keyword>
<evidence type="ECO:0000259" key="6">
    <source>
        <dbReference type="PROSITE" id="PS51119"/>
    </source>
</evidence>
<dbReference type="GO" id="GO:0003677">
    <property type="term" value="F:DNA binding"/>
    <property type="evidence" value="ECO:0007669"/>
    <property type="project" value="TreeGrafter"/>
</dbReference>
<feature type="region of interest" description="Disordered" evidence="5">
    <location>
        <begin position="58"/>
        <end position="79"/>
    </location>
</feature>
<dbReference type="PROSITE" id="PS51119">
    <property type="entry name" value="TAFH"/>
    <property type="match status" value="1"/>
</dbReference>
<dbReference type="SUPFAM" id="SSF158553">
    <property type="entry name" value="TAFH domain-like"/>
    <property type="match status" value="1"/>
</dbReference>
<keyword evidence="4" id="KW-0539">Nucleus</keyword>
<dbReference type="EMBL" id="CAJOBP010001747">
    <property type="protein sequence ID" value="CAF4308320.1"/>
    <property type="molecule type" value="Genomic_DNA"/>
</dbReference>
<dbReference type="InterPro" id="IPR045144">
    <property type="entry name" value="TAF4"/>
</dbReference>
<dbReference type="InterPro" id="IPR037249">
    <property type="entry name" value="TAFH/NHR1_dom_sf"/>
</dbReference>
<evidence type="ECO:0000313" key="7">
    <source>
        <dbReference type="EMBL" id="CAF4308320.1"/>
    </source>
</evidence>
<evidence type="ECO:0000256" key="2">
    <source>
        <dbReference type="ARBA" id="ARBA00023015"/>
    </source>
</evidence>
<dbReference type="InterPro" id="IPR003894">
    <property type="entry name" value="TAFH_NHR1"/>
</dbReference>
<dbReference type="GO" id="GO:0006367">
    <property type="term" value="P:transcription initiation at RNA polymerase II promoter"/>
    <property type="evidence" value="ECO:0007669"/>
    <property type="project" value="TreeGrafter"/>
</dbReference>
<evidence type="ECO:0000313" key="8">
    <source>
        <dbReference type="Proteomes" id="UP000663873"/>
    </source>
</evidence>
<name>A0A820IJI1_9BILA</name>
<accession>A0A820IJI1</accession>
<keyword evidence="8" id="KW-1185">Reference proteome</keyword>
<evidence type="ECO:0000256" key="1">
    <source>
        <dbReference type="ARBA" id="ARBA00004123"/>
    </source>
</evidence>
<comment type="subcellular location">
    <subcellularLocation>
        <location evidence="1">Nucleus</location>
    </subcellularLocation>
</comment>
<dbReference type="PANTHER" id="PTHR15138:SF14">
    <property type="entry name" value="TRANSCRIPTION INITIATION FACTOR TFIID SUBUNIT 4"/>
    <property type="match status" value="1"/>
</dbReference>
<dbReference type="AlphaFoldDB" id="A0A820IJI1"/>
<dbReference type="GO" id="GO:0005669">
    <property type="term" value="C:transcription factor TFIID complex"/>
    <property type="evidence" value="ECO:0007669"/>
    <property type="project" value="InterPro"/>
</dbReference>
<protein>
    <recommendedName>
        <fullName evidence="6">TAFH domain-containing protein</fullName>
    </recommendedName>
</protein>
<dbReference type="Pfam" id="PF07531">
    <property type="entry name" value="TAFH"/>
    <property type="match status" value="1"/>
</dbReference>
<evidence type="ECO:0000256" key="5">
    <source>
        <dbReference type="SAM" id="MobiDB-lite"/>
    </source>
</evidence>